<dbReference type="InterPro" id="IPR036890">
    <property type="entry name" value="HATPase_C_sf"/>
</dbReference>
<gene>
    <name evidence="11" type="ORF">LSG31_17525</name>
</gene>
<protein>
    <recommendedName>
        <fullName evidence="2">histidine kinase</fullName>
        <ecNumber evidence="2">2.7.13.3</ecNumber>
    </recommendedName>
</protein>
<keyword evidence="8" id="KW-0902">Two-component regulatory system</keyword>
<feature type="domain" description="PAC" evidence="10">
    <location>
        <begin position="261"/>
        <end position="313"/>
    </location>
</feature>
<evidence type="ECO:0000259" key="9">
    <source>
        <dbReference type="PROSITE" id="PS50109"/>
    </source>
</evidence>
<dbReference type="Gene3D" id="3.30.450.20">
    <property type="entry name" value="PAS domain"/>
    <property type="match status" value="1"/>
</dbReference>
<keyword evidence="3" id="KW-0597">Phosphoprotein</keyword>
<keyword evidence="6" id="KW-0418">Kinase</keyword>
<keyword evidence="12" id="KW-1185">Reference proteome</keyword>
<evidence type="ECO:0000313" key="12">
    <source>
        <dbReference type="Proteomes" id="UP000830167"/>
    </source>
</evidence>
<keyword evidence="5" id="KW-0547">Nucleotide-binding</keyword>
<evidence type="ECO:0000313" key="11">
    <source>
        <dbReference type="EMBL" id="UOF89664.1"/>
    </source>
</evidence>
<dbReference type="PROSITE" id="PS50109">
    <property type="entry name" value="HIS_KIN"/>
    <property type="match status" value="1"/>
</dbReference>
<dbReference type="Pfam" id="PF00512">
    <property type="entry name" value="HisKA"/>
    <property type="match status" value="1"/>
</dbReference>
<dbReference type="SMART" id="SM00387">
    <property type="entry name" value="HATPase_c"/>
    <property type="match status" value="1"/>
</dbReference>
<evidence type="ECO:0000256" key="6">
    <source>
        <dbReference type="ARBA" id="ARBA00022777"/>
    </source>
</evidence>
<dbReference type="RefSeq" id="WP_347436354.1">
    <property type="nucleotide sequence ID" value="NZ_CP089291.1"/>
</dbReference>
<dbReference type="Pfam" id="PF13426">
    <property type="entry name" value="PAS_9"/>
    <property type="match status" value="1"/>
</dbReference>
<dbReference type="Gene3D" id="3.30.450.40">
    <property type="match status" value="1"/>
</dbReference>
<dbReference type="EMBL" id="CP089291">
    <property type="protein sequence ID" value="UOF89664.1"/>
    <property type="molecule type" value="Genomic_DNA"/>
</dbReference>
<keyword evidence="7 11" id="KW-0067">ATP-binding</keyword>
<evidence type="ECO:0000256" key="5">
    <source>
        <dbReference type="ARBA" id="ARBA00022741"/>
    </source>
</evidence>
<dbReference type="Proteomes" id="UP000830167">
    <property type="component" value="Chromosome"/>
</dbReference>
<evidence type="ECO:0000256" key="1">
    <source>
        <dbReference type="ARBA" id="ARBA00000085"/>
    </source>
</evidence>
<dbReference type="EC" id="2.7.13.3" evidence="2"/>
<evidence type="ECO:0000259" key="10">
    <source>
        <dbReference type="PROSITE" id="PS50113"/>
    </source>
</evidence>
<dbReference type="InterPro" id="IPR000014">
    <property type="entry name" value="PAS"/>
</dbReference>
<dbReference type="Pfam" id="PF02518">
    <property type="entry name" value="HATPase_c"/>
    <property type="match status" value="1"/>
</dbReference>
<dbReference type="Gene3D" id="3.30.565.10">
    <property type="entry name" value="Histidine kinase-like ATPase, C-terminal domain"/>
    <property type="match status" value="1"/>
</dbReference>
<dbReference type="Gene3D" id="1.10.287.130">
    <property type="match status" value="1"/>
</dbReference>
<dbReference type="InterPro" id="IPR000700">
    <property type="entry name" value="PAS-assoc_C"/>
</dbReference>
<evidence type="ECO:0000256" key="8">
    <source>
        <dbReference type="ARBA" id="ARBA00023012"/>
    </source>
</evidence>
<dbReference type="PANTHER" id="PTHR43065:SF10">
    <property type="entry name" value="PEROXIDE STRESS-ACTIVATED HISTIDINE KINASE MAK3"/>
    <property type="match status" value="1"/>
</dbReference>
<accession>A0ABY4CH20</accession>
<dbReference type="InterPro" id="IPR004358">
    <property type="entry name" value="Sig_transdc_His_kin-like_C"/>
</dbReference>
<sequence length="540" mass="60892">METEPSYLVESRNRCKAAGLDPAKFPVPAHVLSHSQLIRQQIKYGEILSVARFFSDRILSLLNNTPLVILITDDAGYILEIYGDESMKMMMVQTGITIGIQMNEKDMGTNVISLSLQERKPIEIIGDGHYHHFLHDSACYGVPFSFSDINGLAGTVAIMTSVQFQSPFPLSLLSNMVDSMEREILLRRKNRTQHLLTHIMLNTLRSGIIITDKFGSITEFNQFAEQITCYEKKDVLCQSVFSLEPIGQYLFEVLRQGEKFEDVELTITNGSGQKFILLFDALPIYDDHHELMGAYAQFRDITDRCELEKQVIVSEKYSAIGKMAAGFAHEIRNPLTSIMGFMQLLMERARKTQQEIPYADIMYLELQRVNKLVTDFVLMAKPSVPDRKLCIAQNVLTETVQLMESQTILNGITLDTDFHTEPLPLFIDPIQMKQVFINVIQNAIEAIGSRRGRIVVSLKQDPHTQCAVIQIHDNGSGMTEDEIKHIVNPFFTTKEDGLGLGLSVSYRIIENHKGKISVSSEKGVGTLFTIQLPIHHASDC</sequence>
<reference evidence="11" key="1">
    <citation type="submission" date="2021-12" db="EMBL/GenBank/DDBJ databases">
        <title>Alicyclobacillaceae gen. nov., sp. nov., isolated from chalcocite enrichment system.</title>
        <authorList>
            <person name="Jiang Z."/>
        </authorList>
    </citation>
    <scope>NUCLEOTIDE SEQUENCE</scope>
    <source>
        <strain evidence="11">MYW30-H2</strain>
    </source>
</reference>
<comment type="catalytic activity">
    <reaction evidence="1">
        <text>ATP + protein L-histidine = ADP + protein N-phospho-L-histidine.</text>
        <dbReference type="EC" id="2.7.13.3"/>
    </reaction>
</comment>
<dbReference type="PANTHER" id="PTHR43065">
    <property type="entry name" value="SENSOR HISTIDINE KINASE"/>
    <property type="match status" value="1"/>
</dbReference>
<dbReference type="CDD" id="cd00130">
    <property type="entry name" value="PAS"/>
    <property type="match status" value="1"/>
</dbReference>
<evidence type="ECO:0000256" key="4">
    <source>
        <dbReference type="ARBA" id="ARBA00022679"/>
    </source>
</evidence>
<dbReference type="SUPFAM" id="SSF47384">
    <property type="entry name" value="Homodimeric domain of signal transducing histidine kinase"/>
    <property type="match status" value="1"/>
</dbReference>
<proteinExistence type="predicted"/>
<dbReference type="InterPro" id="IPR035965">
    <property type="entry name" value="PAS-like_dom_sf"/>
</dbReference>
<dbReference type="InterPro" id="IPR036097">
    <property type="entry name" value="HisK_dim/P_sf"/>
</dbReference>
<dbReference type="InterPro" id="IPR003661">
    <property type="entry name" value="HisK_dim/P_dom"/>
</dbReference>
<dbReference type="InterPro" id="IPR005467">
    <property type="entry name" value="His_kinase_dom"/>
</dbReference>
<dbReference type="PRINTS" id="PR00344">
    <property type="entry name" value="BCTRLSENSOR"/>
</dbReference>
<name>A0ABY4CH20_9BACL</name>
<feature type="domain" description="Histidine kinase" evidence="9">
    <location>
        <begin position="326"/>
        <end position="536"/>
    </location>
</feature>
<organism evidence="11 12">
    <name type="scientific">Fodinisporobacter ferrooxydans</name>
    <dbReference type="NCBI Taxonomy" id="2901836"/>
    <lineage>
        <taxon>Bacteria</taxon>
        <taxon>Bacillati</taxon>
        <taxon>Bacillota</taxon>
        <taxon>Bacilli</taxon>
        <taxon>Bacillales</taxon>
        <taxon>Alicyclobacillaceae</taxon>
        <taxon>Fodinisporobacter</taxon>
    </lineage>
</organism>
<dbReference type="SUPFAM" id="SSF55785">
    <property type="entry name" value="PYP-like sensor domain (PAS domain)"/>
    <property type="match status" value="1"/>
</dbReference>
<keyword evidence="4" id="KW-0808">Transferase</keyword>
<evidence type="ECO:0000256" key="7">
    <source>
        <dbReference type="ARBA" id="ARBA00022840"/>
    </source>
</evidence>
<dbReference type="InterPro" id="IPR029016">
    <property type="entry name" value="GAF-like_dom_sf"/>
</dbReference>
<dbReference type="SMART" id="SM00388">
    <property type="entry name" value="HisKA"/>
    <property type="match status" value="1"/>
</dbReference>
<dbReference type="GO" id="GO:0005524">
    <property type="term" value="F:ATP binding"/>
    <property type="evidence" value="ECO:0007669"/>
    <property type="project" value="UniProtKB-KW"/>
</dbReference>
<dbReference type="PROSITE" id="PS50113">
    <property type="entry name" value="PAC"/>
    <property type="match status" value="1"/>
</dbReference>
<evidence type="ECO:0000256" key="3">
    <source>
        <dbReference type="ARBA" id="ARBA00022553"/>
    </source>
</evidence>
<dbReference type="SUPFAM" id="SSF55874">
    <property type="entry name" value="ATPase domain of HSP90 chaperone/DNA topoisomerase II/histidine kinase"/>
    <property type="match status" value="1"/>
</dbReference>
<dbReference type="InterPro" id="IPR003594">
    <property type="entry name" value="HATPase_dom"/>
</dbReference>
<dbReference type="CDD" id="cd00082">
    <property type="entry name" value="HisKA"/>
    <property type="match status" value="1"/>
</dbReference>
<dbReference type="NCBIfam" id="TIGR00229">
    <property type="entry name" value="sensory_box"/>
    <property type="match status" value="1"/>
</dbReference>
<evidence type="ECO:0000256" key="2">
    <source>
        <dbReference type="ARBA" id="ARBA00012438"/>
    </source>
</evidence>